<evidence type="ECO:0000256" key="2">
    <source>
        <dbReference type="SAM" id="SignalP"/>
    </source>
</evidence>
<feature type="chain" id="PRO_5015711354" evidence="2">
    <location>
        <begin position="16"/>
        <end position="236"/>
    </location>
</feature>
<dbReference type="Proteomes" id="UP000245119">
    <property type="component" value="Linkage Group LG14"/>
</dbReference>
<evidence type="ECO:0000256" key="1">
    <source>
        <dbReference type="SAM" id="Coils"/>
    </source>
</evidence>
<name>A0A2T7NCZ8_POMCA</name>
<dbReference type="EMBL" id="PZQS01000014">
    <property type="protein sequence ID" value="PVD19046.1"/>
    <property type="molecule type" value="Genomic_DNA"/>
</dbReference>
<reference evidence="3 4" key="1">
    <citation type="submission" date="2018-04" db="EMBL/GenBank/DDBJ databases">
        <title>The genome of golden apple snail Pomacea canaliculata provides insight into stress tolerance and invasive adaptation.</title>
        <authorList>
            <person name="Liu C."/>
            <person name="Liu B."/>
            <person name="Ren Y."/>
            <person name="Zhang Y."/>
            <person name="Wang H."/>
            <person name="Li S."/>
            <person name="Jiang F."/>
            <person name="Yin L."/>
            <person name="Zhang G."/>
            <person name="Qian W."/>
            <person name="Fan W."/>
        </authorList>
    </citation>
    <scope>NUCLEOTIDE SEQUENCE [LARGE SCALE GENOMIC DNA]</scope>
    <source>
        <strain evidence="3">SZHN2017</strain>
        <tissue evidence="3">Muscle</tissue>
    </source>
</reference>
<feature type="signal peptide" evidence="2">
    <location>
        <begin position="1"/>
        <end position="15"/>
    </location>
</feature>
<keyword evidence="1" id="KW-0175">Coiled coil</keyword>
<accession>A0A2T7NCZ8</accession>
<gene>
    <name evidence="3" type="ORF">C0Q70_21605</name>
</gene>
<comment type="caution">
    <text evidence="3">The sequence shown here is derived from an EMBL/GenBank/DDBJ whole genome shotgun (WGS) entry which is preliminary data.</text>
</comment>
<organism evidence="3 4">
    <name type="scientific">Pomacea canaliculata</name>
    <name type="common">Golden apple snail</name>
    <dbReference type="NCBI Taxonomy" id="400727"/>
    <lineage>
        <taxon>Eukaryota</taxon>
        <taxon>Metazoa</taxon>
        <taxon>Spiralia</taxon>
        <taxon>Lophotrochozoa</taxon>
        <taxon>Mollusca</taxon>
        <taxon>Gastropoda</taxon>
        <taxon>Caenogastropoda</taxon>
        <taxon>Architaenioglossa</taxon>
        <taxon>Ampullarioidea</taxon>
        <taxon>Ampullariidae</taxon>
        <taxon>Pomacea</taxon>
    </lineage>
</organism>
<proteinExistence type="predicted"/>
<keyword evidence="4" id="KW-1185">Reference proteome</keyword>
<protein>
    <submittedName>
        <fullName evidence="3">Uncharacterized protein</fullName>
    </submittedName>
</protein>
<sequence length="236" mass="25214">MRTLLLLMLVGSALTQTTTHKPNIFQSLGSVFSTTFDSLTDALGDYLKSQGTNLLHNLLPSLAGEFLQSGLWSLVDAAIHPGGTPATGKRNIAEDLESLKQSVQLVLHQAEAEAEDIKHALQSLVGKVLTGQLSLTEFQQLVPKFQEIANELLSKLREGVLTEVHKLAGNKRELLDLSLLTHLLQGLETQGQAVFGQVLQEIQALANPGNLLSLLTEAASKLGLTNVLGSLAGLIG</sequence>
<dbReference type="AlphaFoldDB" id="A0A2T7NCZ8"/>
<evidence type="ECO:0000313" key="3">
    <source>
        <dbReference type="EMBL" id="PVD19046.1"/>
    </source>
</evidence>
<evidence type="ECO:0000313" key="4">
    <source>
        <dbReference type="Proteomes" id="UP000245119"/>
    </source>
</evidence>
<keyword evidence="2" id="KW-0732">Signal</keyword>
<feature type="coiled-coil region" evidence="1">
    <location>
        <begin position="93"/>
        <end position="127"/>
    </location>
</feature>